<accession>S0EXI6</accession>
<dbReference type="PATRIC" id="fig|1303518.3.peg.689"/>
<dbReference type="OrthoDB" id="1633824at2"/>
<reference evidence="3" key="1">
    <citation type="submission" date="2013-03" db="EMBL/GenBank/DDBJ databases">
        <title>Genome sequence of Chthonomonas calidirosea, the first sequenced genome from the Armatimonadetes phylum (formally candidate division OP10).</title>
        <authorList>
            <person name="Lee K.C.Y."/>
            <person name="Morgan X.C."/>
            <person name="Dunfield P.F."/>
            <person name="Tamas I."/>
            <person name="Houghton K.M."/>
            <person name="Vyssotski M."/>
            <person name="Ryan J.L.J."/>
            <person name="Lagutin K."/>
            <person name="McDonald I.R."/>
            <person name="Stott M.B."/>
        </authorList>
    </citation>
    <scope>NUCLEOTIDE SEQUENCE [LARGE SCALE GENOMIC DNA]</scope>
    <source>
        <strain evidence="3">DSM 23976 / ICMP 18418 / T49</strain>
    </source>
</reference>
<proteinExistence type="predicted"/>
<keyword evidence="3" id="KW-1185">Reference proteome</keyword>
<dbReference type="EMBL" id="HF951689">
    <property type="protein sequence ID" value="CCW34508.1"/>
    <property type="molecule type" value="Genomic_DNA"/>
</dbReference>
<dbReference type="eggNOG" id="COG2411">
    <property type="taxonomic scope" value="Bacteria"/>
</dbReference>
<dbReference type="AlphaFoldDB" id="S0EXI6"/>
<evidence type="ECO:0000259" key="1">
    <source>
        <dbReference type="SMART" id="SM01022"/>
    </source>
</evidence>
<dbReference type="InterPro" id="IPR015947">
    <property type="entry name" value="PUA-like_sf"/>
</dbReference>
<dbReference type="InParanoid" id="S0EXI6"/>
<dbReference type="InterPro" id="IPR007374">
    <property type="entry name" value="ASCH_domain"/>
</dbReference>
<organism evidence="2 3">
    <name type="scientific">Chthonomonas calidirosea (strain DSM 23976 / ICMP 18418 / T49)</name>
    <dbReference type="NCBI Taxonomy" id="1303518"/>
    <lineage>
        <taxon>Bacteria</taxon>
        <taxon>Bacillati</taxon>
        <taxon>Armatimonadota</taxon>
        <taxon>Chthonomonadia</taxon>
        <taxon>Chthonomonadales</taxon>
        <taxon>Chthonomonadaceae</taxon>
        <taxon>Chthonomonas</taxon>
    </lineage>
</organism>
<dbReference type="STRING" id="454171.CP488_00470"/>
<dbReference type="KEGG" id="ccz:CCALI_00683"/>
<dbReference type="Pfam" id="PF04266">
    <property type="entry name" value="ASCH"/>
    <property type="match status" value="1"/>
</dbReference>
<evidence type="ECO:0000313" key="2">
    <source>
        <dbReference type="EMBL" id="CCW34508.1"/>
    </source>
</evidence>
<dbReference type="SUPFAM" id="SSF88697">
    <property type="entry name" value="PUA domain-like"/>
    <property type="match status" value="1"/>
</dbReference>
<gene>
    <name evidence="2" type="ORF">CCALI_00683</name>
</gene>
<name>S0EXI6_CHTCT</name>
<dbReference type="Gene3D" id="2.30.130.30">
    <property type="entry name" value="Hypothetical protein"/>
    <property type="match status" value="1"/>
</dbReference>
<sequence length="120" mass="13907">MYALNFYSEYYEEALRTGRKTVTIRLGDKTDKYKAGMIVWVTIGPRFGKRQKLFTAILDRVEVKTIDALSPREIQKENPEFRSVDDVVALLRRIYSSDISVEDTVTVVHFSPIEEYPLPT</sequence>
<dbReference type="SMART" id="SM01022">
    <property type="entry name" value="ASCH"/>
    <property type="match status" value="1"/>
</dbReference>
<dbReference type="HOGENOM" id="CLU_154527_0_0_0"/>
<protein>
    <submittedName>
        <fullName evidence="2">Uncharacterized conserved protein</fullName>
    </submittedName>
</protein>
<dbReference type="Proteomes" id="UP000014227">
    <property type="component" value="Chromosome I"/>
</dbReference>
<feature type="domain" description="ASCH" evidence="1">
    <location>
        <begin position="4"/>
        <end position="114"/>
    </location>
</feature>
<dbReference type="RefSeq" id="WP_016482070.1">
    <property type="nucleotide sequence ID" value="NC_021487.1"/>
</dbReference>
<evidence type="ECO:0000313" key="3">
    <source>
        <dbReference type="Proteomes" id="UP000014227"/>
    </source>
</evidence>